<dbReference type="GO" id="GO:0006869">
    <property type="term" value="P:lipid transport"/>
    <property type="evidence" value="ECO:0007669"/>
    <property type="project" value="InterPro"/>
</dbReference>
<dbReference type="Gene3D" id="1.10.110.10">
    <property type="entry name" value="Plant lipid-transfer and hydrophobic proteins"/>
    <property type="match status" value="1"/>
</dbReference>
<evidence type="ECO:0000256" key="1">
    <source>
        <dbReference type="ARBA" id="ARBA00022448"/>
    </source>
</evidence>
<keyword evidence="1" id="KW-0813">Transport</keyword>
<evidence type="ECO:0000313" key="5">
    <source>
        <dbReference type="Proteomes" id="UP000008311"/>
    </source>
</evidence>
<dbReference type="InterPro" id="IPR036312">
    <property type="entry name" value="Bifun_inhib/LTP/seed_sf"/>
</dbReference>
<protein>
    <submittedName>
        <fullName evidence="4">Nonspecific lipid-transfer protein, putative</fullName>
    </submittedName>
</protein>
<dbReference type="GO" id="GO:0008289">
    <property type="term" value="F:lipid binding"/>
    <property type="evidence" value="ECO:0007669"/>
    <property type="project" value="UniProtKB-KW"/>
</dbReference>
<name>B9SQ14_RICCO</name>
<dbReference type="SUPFAM" id="SSF47699">
    <property type="entry name" value="Bifunctional inhibitor/lipid-transfer protein/seed storage 2S albumin"/>
    <property type="match status" value="1"/>
</dbReference>
<accession>B9SQ14</accession>
<feature type="signal peptide" evidence="3">
    <location>
        <begin position="1"/>
        <end position="26"/>
    </location>
</feature>
<keyword evidence="2" id="KW-0446">Lipid-binding</keyword>
<gene>
    <name evidence="4" type="ORF">RCOM_0469190</name>
</gene>
<dbReference type="PANTHER" id="PTHR33214:SF44">
    <property type="entry name" value="NON-SPECIFIC LIPID TRANSFER PROTEIN GPI-ANCHORED 33"/>
    <property type="match status" value="1"/>
</dbReference>
<keyword evidence="3" id="KW-0732">Signal</keyword>
<dbReference type="EMBL" id="EQ974075">
    <property type="protein sequence ID" value="EEF34333.1"/>
    <property type="molecule type" value="Genomic_DNA"/>
</dbReference>
<organism evidence="4 5">
    <name type="scientific">Ricinus communis</name>
    <name type="common">Castor bean</name>
    <dbReference type="NCBI Taxonomy" id="3988"/>
    <lineage>
        <taxon>Eukaryota</taxon>
        <taxon>Viridiplantae</taxon>
        <taxon>Streptophyta</taxon>
        <taxon>Embryophyta</taxon>
        <taxon>Tracheophyta</taxon>
        <taxon>Spermatophyta</taxon>
        <taxon>Magnoliopsida</taxon>
        <taxon>eudicotyledons</taxon>
        <taxon>Gunneridae</taxon>
        <taxon>Pentapetalae</taxon>
        <taxon>rosids</taxon>
        <taxon>fabids</taxon>
        <taxon>Malpighiales</taxon>
        <taxon>Euphorbiaceae</taxon>
        <taxon>Acalyphoideae</taxon>
        <taxon>Acalypheae</taxon>
        <taxon>Ricinus</taxon>
    </lineage>
</organism>
<evidence type="ECO:0000256" key="2">
    <source>
        <dbReference type="ARBA" id="ARBA00023121"/>
    </source>
</evidence>
<dbReference type="PANTHER" id="PTHR33214">
    <property type="entry name" value="BIFUNCTIONAL INHIBITOR/LIPID-TRANSFER PROTEIN/SEED STORAGE 2S ALBUMIN SUPERFAMILY PROTEIN"/>
    <property type="match status" value="1"/>
</dbReference>
<dbReference type="Proteomes" id="UP000008311">
    <property type="component" value="Unassembled WGS sequence"/>
</dbReference>
<proteinExistence type="predicted"/>
<dbReference type="AlphaFoldDB" id="B9SQ14"/>
<dbReference type="InParanoid" id="B9SQ14"/>
<keyword evidence="5" id="KW-1185">Reference proteome</keyword>
<dbReference type="STRING" id="3988.B9SQ14"/>
<feature type="chain" id="PRO_5002891606" evidence="3">
    <location>
        <begin position="27"/>
        <end position="96"/>
    </location>
</feature>
<sequence length="96" mass="10707">MMKKVSWLFCLYAVMVMLTGAETAQAVVCSSVELNVCTPALVMSSEPSKLCCQKAMEQRPCYCEFLRDPNLKQFFSNAADRRLANACGFPYPVCGY</sequence>
<reference evidence="5" key="1">
    <citation type="journal article" date="2010" name="Nat. Biotechnol.">
        <title>Draft genome sequence of the oilseed species Ricinus communis.</title>
        <authorList>
            <person name="Chan A.P."/>
            <person name="Crabtree J."/>
            <person name="Zhao Q."/>
            <person name="Lorenzi H."/>
            <person name="Orvis J."/>
            <person name="Puiu D."/>
            <person name="Melake-Berhan A."/>
            <person name="Jones K.M."/>
            <person name="Redman J."/>
            <person name="Chen G."/>
            <person name="Cahoon E.B."/>
            <person name="Gedil M."/>
            <person name="Stanke M."/>
            <person name="Haas B.J."/>
            <person name="Wortman J.R."/>
            <person name="Fraser-Liggett C.M."/>
            <person name="Ravel J."/>
            <person name="Rabinowicz P.D."/>
        </authorList>
    </citation>
    <scope>NUCLEOTIDE SEQUENCE [LARGE SCALE GENOMIC DNA]</scope>
    <source>
        <strain evidence="5">cv. Hale</strain>
    </source>
</reference>
<evidence type="ECO:0000313" key="4">
    <source>
        <dbReference type="EMBL" id="EEF34333.1"/>
    </source>
</evidence>
<evidence type="ECO:0000256" key="3">
    <source>
        <dbReference type="SAM" id="SignalP"/>
    </source>
</evidence>
<feature type="non-terminal residue" evidence="4">
    <location>
        <position position="96"/>
    </location>
</feature>
<dbReference type="InterPro" id="IPR033872">
    <property type="entry name" value="nsLTP2"/>
</dbReference>